<comment type="caution">
    <text evidence="2">The sequence shown here is derived from an EMBL/GenBank/DDBJ whole genome shotgun (WGS) entry which is preliminary data.</text>
</comment>
<dbReference type="InterPro" id="IPR050834">
    <property type="entry name" value="Glycosyltransf_2"/>
</dbReference>
<dbReference type="GO" id="GO:0016740">
    <property type="term" value="F:transferase activity"/>
    <property type="evidence" value="ECO:0007669"/>
    <property type="project" value="UniProtKB-KW"/>
</dbReference>
<dbReference type="InterPro" id="IPR029044">
    <property type="entry name" value="Nucleotide-diphossugar_trans"/>
</dbReference>
<dbReference type="PANTHER" id="PTHR43685:SF12">
    <property type="entry name" value="GLYCOSYL TRANSFERASE FAMILY 2"/>
    <property type="match status" value="1"/>
</dbReference>
<dbReference type="EMBL" id="QXJM01000039">
    <property type="protein sequence ID" value="RIE02078.1"/>
    <property type="molecule type" value="Genomic_DNA"/>
</dbReference>
<dbReference type="AlphaFoldDB" id="A0A398CMQ8"/>
<dbReference type="SUPFAM" id="SSF53448">
    <property type="entry name" value="Nucleotide-diphospho-sugar transferases"/>
    <property type="match status" value="1"/>
</dbReference>
<evidence type="ECO:0000313" key="2">
    <source>
        <dbReference type="EMBL" id="RIE02078.1"/>
    </source>
</evidence>
<dbReference type="OrthoDB" id="9802649at2"/>
<name>A0A398CMQ8_9BACL</name>
<evidence type="ECO:0000313" key="3">
    <source>
        <dbReference type="Proteomes" id="UP000266340"/>
    </source>
</evidence>
<dbReference type="Pfam" id="PF00535">
    <property type="entry name" value="Glycos_transf_2"/>
    <property type="match status" value="1"/>
</dbReference>
<protein>
    <submittedName>
        <fullName evidence="2">Glycosyltransferase family 2 protein</fullName>
    </submittedName>
</protein>
<dbReference type="PANTHER" id="PTHR43685">
    <property type="entry name" value="GLYCOSYLTRANSFERASE"/>
    <property type="match status" value="1"/>
</dbReference>
<keyword evidence="3" id="KW-1185">Reference proteome</keyword>
<dbReference type="Gene3D" id="3.90.550.10">
    <property type="entry name" value="Spore Coat Polysaccharide Biosynthesis Protein SpsA, Chain A"/>
    <property type="match status" value="1"/>
</dbReference>
<organism evidence="2 3">
    <name type="scientific">Cohnella faecalis</name>
    <dbReference type="NCBI Taxonomy" id="2315694"/>
    <lineage>
        <taxon>Bacteria</taxon>
        <taxon>Bacillati</taxon>
        <taxon>Bacillota</taxon>
        <taxon>Bacilli</taxon>
        <taxon>Bacillales</taxon>
        <taxon>Paenibacillaceae</taxon>
        <taxon>Cohnella</taxon>
    </lineage>
</organism>
<feature type="domain" description="Glycosyltransferase 2-like" evidence="1">
    <location>
        <begin position="11"/>
        <end position="144"/>
    </location>
</feature>
<accession>A0A398CMQ8</accession>
<sequence>MTKPNSDRVAVLLSTYNGERYLEDLLDSLFRQSHLNFDLFVRDDGSDDKTLRIIEEYRQRYANIRIVSSECNLGPKKSFGTLLEVALKYSTYAYFMFADQDDVWMDDKIAKSLRLMRENESEDDSLPVLVHSDLIVVDSELNRIGPSFWGYQKLDPDKDGINRLLVQNVITGCTMLINRKLAELSVPVPDECIMHDWWIGLIACSNGRIRYLREPTIFYRQHGRNSLGAVKFDLPYMLSRFKRMKGIEWNVVQASALISRIGGEVEAVREFADLRNRSYASRLYTVWRRKYYKNGFIRNIGLFLQLAKLKKTT</sequence>
<reference evidence="2 3" key="1">
    <citation type="submission" date="2018-09" db="EMBL/GenBank/DDBJ databases">
        <title>Cohnella cavernae sp. nov., isolated from a karst cave.</title>
        <authorList>
            <person name="Zhu H."/>
        </authorList>
    </citation>
    <scope>NUCLEOTIDE SEQUENCE [LARGE SCALE GENOMIC DNA]</scope>
    <source>
        <strain evidence="2 3">K2E09-144</strain>
    </source>
</reference>
<keyword evidence="2" id="KW-0808">Transferase</keyword>
<dbReference type="Proteomes" id="UP000266340">
    <property type="component" value="Unassembled WGS sequence"/>
</dbReference>
<dbReference type="CDD" id="cd04196">
    <property type="entry name" value="GT_2_like_d"/>
    <property type="match status" value="1"/>
</dbReference>
<dbReference type="RefSeq" id="WP_119150118.1">
    <property type="nucleotide sequence ID" value="NZ_JBHSOV010000009.1"/>
</dbReference>
<proteinExistence type="predicted"/>
<dbReference type="InterPro" id="IPR001173">
    <property type="entry name" value="Glyco_trans_2-like"/>
</dbReference>
<gene>
    <name evidence="2" type="ORF">D3H35_15060</name>
</gene>
<evidence type="ECO:0000259" key="1">
    <source>
        <dbReference type="Pfam" id="PF00535"/>
    </source>
</evidence>